<proteinExistence type="inferred from homology"/>
<evidence type="ECO:0000313" key="9">
    <source>
        <dbReference type="Proteomes" id="UP000234341"/>
    </source>
</evidence>
<accession>A0A2N5CFE8</accession>
<dbReference type="RefSeq" id="WP_101681520.1">
    <property type="nucleotide sequence ID" value="NZ_PJRP01000003.1"/>
</dbReference>
<dbReference type="EC" id="4.1.1.111" evidence="4"/>
<dbReference type="InterPro" id="IPR050684">
    <property type="entry name" value="HTH-Siroheme_Decarb"/>
</dbReference>
<feature type="domain" description="Siroheme decarboxylase NirL-like HTH" evidence="7">
    <location>
        <begin position="8"/>
        <end position="42"/>
    </location>
</feature>
<dbReference type="PANTHER" id="PTHR43413">
    <property type="entry name" value="TRANSCRIPTIONAL REGULATOR, ASNC FAMILY"/>
    <property type="match status" value="1"/>
</dbReference>
<sequence>MLDENDLYNRIQDDFPLHTRPYQTAGEAFDLSERAMLSLLARDVGNGRISRIGAVFAPNTIGASTVAALSIPLARIDRVVERINSDPDISQSHAREGHRYNLWFVAGARDRTTLDGVLSRLAMDIGQRPIDLPLEREYRTDLGLPLGVTRSPRRAPQQPLQMLNAPLRPDLDEADWRLAAALESGLALTPQPYHALARRTGLALSETLARLARWRSAGVIRRFGAILRHRPFGYTHNVMCVWNVPDARVDAVGLRLAHVPHVTMCFRRTRRLPAWQYNLFAMIHARSANELHTTLARFDAVGGLADAPCAVLQASQCYKQRGTRFGGAMPEF</sequence>
<dbReference type="Proteomes" id="UP000234341">
    <property type="component" value="Unassembled WGS sequence"/>
</dbReference>
<dbReference type="OrthoDB" id="9806536at2"/>
<evidence type="ECO:0000256" key="1">
    <source>
        <dbReference type="ARBA" id="ARBA00023239"/>
    </source>
</evidence>
<feature type="domain" description="Siroheme decarboxylase NirL-like HTH" evidence="7">
    <location>
        <begin position="178"/>
        <end position="221"/>
    </location>
</feature>
<feature type="domain" description="Siroheme decarboxylase AsnC-like ligand binding" evidence="6">
    <location>
        <begin position="63"/>
        <end position="138"/>
    </location>
</feature>
<feature type="domain" description="Siroheme decarboxylase AsnC-like ligand binding" evidence="6">
    <location>
        <begin position="232"/>
        <end position="319"/>
    </location>
</feature>
<evidence type="ECO:0000256" key="3">
    <source>
        <dbReference type="ARBA" id="ARBA00023457"/>
    </source>
</evidence>
<reference evidence="8 9" key="1">
    <citation type="submission" date="2017-12" db="EMBL/GenBank/DDBJ databases">
        <title>Genome sequence of the active heterotrophic nitrifier-denitrifier, Cupriavidus pauculus UM1.</title>
        <authorList>
            <person name="Putonti C."/>
            <person name="Castignetti D."/>
        </authorList>
    </citation>
    <scope>NUCLEOTIDE SEQUENCE [LARGE SCALE GENOMIC DNA]</scope>
    <source>
        <strain evidence="8 9">UM1</strain>
    </source>
</reference>
<organism evidence="8 9">
    <name type="scientific">Cupriavidus pauculus</name>
    <dbReference type="NCBI Taxonomy" id="82633"/>
    <lineage>
        <taxon>Bacteria</taxon>
        <taxon>Pseudomonadati</taxon>
        <taxon>Pseudomonadota</taxon>
        <taxon>Betaproteobacteria</taxon>
        <taxon>Burkholderiales</taxon>
        <taxon>Burkholderiaceae</taxon>
        <taxon>Cupriavidus</taxon>
    </lineage>
</organism>
<comment type="catalytic activity">
    <reaction evidence="5">
        <text>siroheme + 2 H(+) = 12,18-didecarboxysiroheme + 2 CO2</text>
        <dbReference type="Rhea" id="RHEA:19093"/>
        <dbReference type="ChEBI" id="CHEBI:15378"/>
        <dbReference type="ChEBI" id="CHEBI:16526"/>
        <dbReference type="ChEBI" id="CHEBI:60052"/>
        <dbReference type="ChEBI" id="CHEBI:140497"/>
        <dbReference type="EC" id="4.1.1.111"/>
    </reaction>
</comment>
<dbReference type="Gene3D" id="3.30.70.3460">
    <property type="match status" value="2"/>
</dbReference>
<evidence type="ECO:0000256" key="5">
    <source>
        <dbReference type="ARBA" id="ARBA00048470"/>
    </source>
</evidence>
<dbReference type="EMBL" id="PJRP01000003">
    <property type="protein sequence ID" value="PLQ00960.1"/>
    <property type="molecule type" value="Genomic_DNA"/>
</dbReference>
<comment type="caution">
    <text evidence="8">The sequence shown here is derived from an EMBL/GenBank/DDBJ whole genome shotgun (WGS) entry which is preliminary data.</text>
</comment>
<dbReference type="PANTHER" id="PTHR43413:SF1">
    <property type="entry name" value="SIROHEME DECARBOXYLASE NIRL SUBUNIT"/>
    <property type="match status" value="1"/>
</dbReference>
<keyword evidence="1" id="KW-0456">Lyase</keyword>
<dbReference type="Pfam" id="PF22451">
    <property type="entry name" value="NirdL-like_HTH"/>
    <property type="match status" value="2"/>
</dbReference>
<dbReference type="AlphaFoldDB" id="A0A2N5CFE8"/>
<dbReference type="GO" id="GO:0016829">
    <property type="term" value="F:lyase activity"/>
    <property type="evidence" value="ECO:0007669"/>
    <property type="project" value="UniProtKB-KW"/>
</dbReference>
<evidence type="ECO:0000259" key="7">
    <source>
        <dbReference type="Pfam" id="PF22451"/>
    </source>
</evidence>
<gene>
    <name evidence="8" type="ORF">CYJ10_08825</name>
</gene>
<evidence type="ECO:0000313" key="8">
    <source>
        <dbReference type="EMBL" id="PLQ00960.1"/>
    </source>
</evidence>
<name>A0A2N5CFE8_9BURK</name>
<dbReference type="InterPro" id="IPR040523">
    <property type="entry name" value="AsnC_trans_reg2"/>
</dbReference>
<evidence type="ECO:0000256" key="4">
    <source>
        <dbReference type="ARBA" id="ARBA00023471"/>
    </source>
</evidence>
<evidence type="ECO:0000256" key="2">
    <source>
        <dbReference type="ARBA" id="ARBA00023444"/>
    </source>
</evidence>
<dbReference type="Pfam" id="PF17805">
    <property type="entry name" value="AsnC_trans_reg2"/>
    <property type="match status" value="2"/>
</dbReference>
<protein>
    <recommendedName>
        <fullName evidence="4">siroheme decarboxylase</fullName>
        <ecNumber evidence="4">4.1.1.111</ecNumber>
    </recommendedName>
</protein>
<comment type="similarity">
    <text evidence="3">Belongs to the Ahb/Nir family.</text>
</comment>
<evidence type="ECO:0000259" key="6">
    <source>
        <dbReference type="Pfam" id="PF17805"/>
    </source>
</evidence>
<dbReference type="InterPro" id="IPR053953">
    <property type="entry name" value="NirdL-like_HTH"/>
</dbReference>
<comment type="pathway">
    <text evidence="2">Porphyrin-containing compound metabolism.</text>
</comment>